<dbReference type="InterPro" id="IPR021127">
    <property type="entry name" value="CRISPR_associated_Cas2"/>
</dbReference>
<reference evidence="10" key="1">
    <citation type="submission" date="2021-08" db="EMBL/GenBank/DDBJ databases">
        <title>Prevotella lacticifex sp. nov., isolated from rumen of cow.</title>
        <authorList>
            <person name="Shinkai T."/>
            <person name="Ikeyama N."/>
            <person name="Kumagai M."/>
            <person name="Ohmori H."/>
            <person name="Sakamoto M."/>
            <person name="Ohkuma M."/>
            <person name="Mitsumori M."/>
        </authorList>
    </citation>
    <scope>NUCLEOTIDE SEQUENCE</scope>
    <source>
        <strain evidence="10">DSM 11371</strain>
    </source>
</reference>
<organism evidence="10 11">
    <name type="scientific">Segatella bryantii</name>
    <name type="common">Prevotella bryantii</name>
    <dbReference type="NCBI Taxonomy" id="77095"/>
    <lineage>
        <taxon>Bacteria</taxon>
        <taxon>Pseudomonadati</taxon>
        <taxon>Bacteroidota</taxon>
        <taxon>Bacteroidia</taxon>
        <taxon>Bacteroidales</taxon>
        <taxon>Prevotellaceae</taxon>
        <taxon>Segatella</taxon>
    </lineage>
</organism>
<protein>
    <recommendedName>
        <fullName evidence="9">CRISPR-associated endoribonuclease Cas2</fullName>
        <ecNumber evidence="9">3.1.-.-</ecNumber>
    </recommendedName>
</protein>
<keyword evidence="8 9" id="KW-0051">Antiviral defense</keyword>
<dbReference type="NCBIfam" id="TIGR01573">
    <property type="entry name" value="cas2"/>
    <property type="match status" value="1"/>
</dbReference>
<dbReference type="InterPro" id="IPR019199">
    <property type="entry name" value="Virulence_VapD/CRISPR_Cas2"/>
</dbReference>
<comment type="subunit">
    <text evidence="9">Homodimer, forms a heterotetramer with a Cas1 homodimer.</text>
</comment>
<dbReference type="Gene3D" id="3.30.70.240">
    <property type="match status" value="1"/>
</dbReference>
<comment type="similarity">
    <text evidence="2 9">Belongs to the CRISPR-associated endoribonuclease Cas2 protein family.</text>
</comment>
<dbReference type="Pfam" id="PF09827">
    <property type="entry name" value="CRISPR_Cas2"/>
    <property type="match status" value="1"/>
</dbReference>
<dbReference type="RefSeq" id="WP_039871280.1">
    <property type="nucleotide sequence ID" value="NZ_BPTR01000001.1"/>
</dbReference>
<evidence type="ECO:0000256" key="8">
    <source>
        <dbReference type="ARBA" id="ARBA00023118"/>
    </source>
</evidence>
<comment type="function">
    <text evidence="9">CRISPR (clustered regularly interspaced short palindromic repeat), is an adaptive immune system that provides protection against mobile genetic elements (viruses, transposable elements and conjugative plasmids). CRISPR clusters contain sequences complementary to antecedent mobile elements and target invading nucleic acids. CRISPR clusters are transcribed and processed into CRISPR RNA (crRNA). Functions as a ssRNA-specific endoribonuclease. Involved in the integration of spacer DNA into the CRISPR cassette.</text>
</comment>
<sequence>MKIISYDISNDFWRGKFAKMLKQYGAIRLQYSVYEVINTNRITDNLMTKIEAWSKHFSGDDSVIIFDVDQKDLIKYGNAIHRDKAIVFL</sequence>
<name>A0AA37MJJ5_SEGBR</name>
<evidence type="ECO:0000256" key="7">
    <source>
        <dbReference type="ARBA" id="ARBA00022842"/>
    </source>
</evidence>
<comment type="cofactor">
    <cofactor evidence="1 9">
        <name>Mg(2+)</name>
        <dbReference type="ChEBI" id="CHEBI:18420"/>
    </cofactor>
</comment>
<evidence type="ECO:0000256" key="6">
    <source>
        <dbReference type="ARBA" id="ARBA00022801"/>
    </source>
</evidence>
<keyword evidence="6 9" id="KW-0378">Hydrolase</keyword>
<dbReference type="SUPFAM" id="SSF143430">
    <property type="entry name" value="TTP0101/SSO1404-like"/>
    <property type="match status" value="1"/>
</dbReference>
<evidence type="ECO:0000256" key="2">
    <source>
        <dbReference type="ARBA" id="ARBA00009959"/>
    </source>
</evidence>
<gene>
    <name evidence="9" type="primary">cas2</name>
    <name evidence="10" type="ORF">PRRU23_23910</name>
</gene>
<dbReference type="GO" id="GO:0004521">
    <property type="term" value="F:RNA endonuclease activity"/>
    <property type="evidence" value="ECO:0007669"/>
    <property type="project" value="InterPro"/>
</dbReference>
<dbReference type="GO" id="GO:0046872">
    <property type="term" value="F:metal ion binding"/>
    <property type="evidence" value="ECO:0007669"/>
    <property type="project" value="UniProtKB-UniRule"/>
</dbReference>
<evidence type="ECO:0000256" key="3">
    <source>
        <dbReference type="ARBA" id="ARBA00022722"/>
    </source>
</evidence>
<dbReference type="HAMAP" id="MF_01471">
    <property type="entry name" value="Cas2"/>
    <property type="match status" value="1"/>
</dbReference>
<dbReference type="GO" id="GO:0043571">
    <property type="term" value="P:maintenance of CRISPR repeat elements"/>
    <property type="evidence" value="ECO:0007669"/>
    <property type="project" value="UniProtKB-UniRule"/>
</dbReference>
<evidence type="ECO:0000256" key="4">
    <source>
        <dbReference type="ARBA" id="ARBA00022723"/>
    </source>
</evidence>
<dbReference type="Proteomes" id="UP000887043">
    <property type="component" value="Unassembled WGS sequence"/>
</dbReference>
<accession>A0AA37MJJ5</accession>
<evidence type="ECO:0000256" key="1">
    <source>
        <dbReference type="ARBA" id="ARBA00001946"/>
    </source>
</evidence>
<keyword evidence="7 9" id="KW-0460">Magnesium</keyword>
<dbReference type="EMBL" id="BPTR01000001">
    <property type="protein sequence ID" value="GJG28691.1"/>
    <property type="molecule type" value="Genomic_DNA"/>
</dbReference>
<keyword evidence="4 9" id="KW-0479">Metal-binding</keyword>
<proteinExistence type="inferred from homology"/>
<evidence type="ECO:0000313" key="10">
    <source>
        <dbReference type="EMBL" id="GJG28691.1"/>
    </source>
</evidence>
<dbReference type="GO" id="GO:0016787">
    <property type="term" value="F:hydrolase activity"/>
    <property type="evidence" value="ECO:0007669"/>
    <property type="project" value="UniProtKB-KW"/>
</dbReference>
<dbReference type="GO" id="GO:0051607">
    <property type="term" value="P:defense response to virus"/>
    <property type="evidence" value="ECO:0007669"/>
    <property type="project" value="UniProtKB-UniRule"/>
</dbReference>
<comment type="caution">
    <text evidence="10">The sequence shown here is derived from an EMBL/GenBank/DDBJ whole genome shotgun (WGS) entry which is preliminary data.</text>
</comment>
<evidence type="ECO:0000256" key="5">
    <source>
        <dbReference type="ARBA" id="ARBA00022759"/>
    </source>
</evidence>
<feature type="binding site" evidence="9">
    <location>
        <position position="7"/>
    </location>
    <ligand>
        <name>Mg(2+)</name>
        <dbReference type="ChEBI" id="CHEBI:18420"/>
        <note>catalytic</note>
    </ligand>
</feature>
<dbReference type="AlphaFoldDB" id="A0AA37MJJ5"/>
<keyword evidence="5 9" id="KW-0255">Endonuclease</keyword>
<dbReference type="EC" id="3.1.-.-" evidence="9"/>
<evidence type="ECO:0000313" key="11">
    <source>
        <dbReference type="Proteomes" id="UP000887043"/>
    </source>
</evidence>
<evidence type="ECO:0000256" key="9">
    <source>
        <dbReference type="HAMAP-Rule" id="MF_01471"/>
    </source>
</evidence>
<keyword evidence="3 9" id="KW-0540">Nuclease</keyword>